<dbReference type="STRING" id="215637.A0A4P9ZYC5"/>
<reference evidence="3" key="1">
    <citation type="journal article" date="2018" name="Nat. Microbiol.">
        <title>Leveraging single-cell genomics to expand the fungal tree of life.</title>
        <authorList>
            <person name="Ahrendt S.R."/>
            <person name="Quandt C.A."/>
            <person name="Ciobanu D."/>
            <person name="Clum A."/>
            <person name="Salamov A."/>
            <person name="Andreopoulos B."/>
            <person name="Cheng J.F."/>
            <person name="Woyke T."/>
            <person name="Pelin A."/>
            <person name="Henrissat B."/>
            <person name="Reynolds N.K."/>
            <person name="Benny G.L."/>
            <person name="Smith M.E."/>
            <person name="James T.Y."/>
            <person name="Grigoriev I.V."/>
        </authorList>
    </citation>
    <scope>NUCLEOTIDE SEQUENCE [LARGE SCALE GENOMIC DNA]</scope>
    <source>
        <strain evidence="3">RSA 468</strain>
    </source>
</reference>
<feature type="region of interest" description="Disordered" evidence="1">
    <location>
        <begin position="94"/>
        <end position="114"/>
    </location>
</feature>
<dbReference type="Proteomes" id="UP000268162">
    <property type="component" value="Unassembled WGS sequence"/>
</dbReference>
<dbReference type="Pfam" id="PF04801">
    <property type="entry name" value="RPC5"/>
    <property type="match status" value="1"/>
</dbReference>
<organism evidence="2 3">
    <name type="scientific">Dimargaris cristalligena</name>
    <dbReference type="NCBI Taxonomy" id="215637"/>
    <lineage>
        <taxon>Eukaryota</taxon>
        <taxon>Fungi</taxon>
        <taxon>Fungi incertae sedis</taxon>
        <taxon>Zoopagomycota</taxon>
        <taxon>Kickxellomycotina</taxon>
        <taxon>Dimargaritomycetes</taxon>
        <taxon>Dimargaritales</taxon>
        <taxon>Dimargaritaceae</taxon>
        <taxon>Dimargaris</taxon>
    </lineage>
</organism>
<dbReference type="PANTHER" id="PTHR12069:SF0">
    <property type="entry name" value="DNA-DIRECTED RNA POLYMERASE III SUBUNIT RPC5"/>
    <property type="match status" value="1"/>
</dbReference>
<dbReference type="EMBL" id="ML002340">
    <property type="protein sequence ID" value="RKP38677.1"/>
    <property type="molecule type" value="Genomic_DNA"/>
</dbReference>
<dbReference type="OrthoDB" id="340681at2759"/>
<sequence>MEDKVIAEIDVFYADKLTEYLNVFQFPLKEQSRFESDLEHPSAARIKPKNFVVELDYALDTRGPLYNTSRGEELGLGFNDEKVRTIYDEDHGLEQSNHSQTRMERSTLTSTTLPNNTRYMTGVLKDNELHLTDVSRVVQMYPSLKYLDVIDNKVKSATKKINNEGEDEADKVVGKDKAKAINVQVRTPAAEELAHLRKTSVTYMRQQIEEEGWQPLQMFDSSSEESSQIYNHLFSRSTQSVAPSDTPQQFLDRLAKEEEEIDPVLPKKDAA</sequence>
<evidence type="ECO:0000313" key="2">
    <source>
        <dbReference type="EMBL" id="RKP38677.1"/>
    </source>
</evidence>
<dbReference type="GO" id="GO:0005666">
    <property type="term" value="C:RNA polymerase III complex"/>
    <property type="evidence" value="ECO:0007669"/>
    <property type="project" value="TreeGrafter"/>
</dbReference>
<keyword evidence="3" id="KW-1185">Reference proteome</keyword>
<dbReference type="GO" id="GO:0042797">
    <property type="term" value="P:tRNA transcription by RNA polymerase III"/>
    <property type="evidence" value="ECO:0007669"/>
    <property type="project" value="TreeGrafter"/>
</dbReference>
<feature type="region of interest" description="Disordered" evidence="1">
    <location>
        <begin position="230"/>
        <end position="249"/>
    </location>
</feature>
<dbReference type="InterPro" id="IPR006886">
    <property type="entry name" value="RNA_pol_III_Rpc5"/>
</dbReference>
<dbReference type="AlphaFoldDB" id="A0A4P9ZYC5"/>
<dbReference type="PANTHER" id="PTHR12069">
    <property type="entry name" value="DNA-DIRECTED RNA POLYMERASES III 80 KDA POLYPEPTIDE RNA POLYMERASE III SUBUNIT 5"/>
    <property type="match status" value="1"/>
</dbReference>
<keyword evidence="2" id="KW-0240">DNA-directed RNA polymerase</keyword>
<protein>
    <submittedName>
        <fullName evidence="2">DNA-directed RNA polymerase III subunit Rpc5</fullName>
    </submittedName>
</protein>
<evidence type="ECO:0000313" key="3">
    <source>
        <dbReference type="Proteomes" id="UP000268162"/>
    </source>
</evidence>
<proteinExistence type="predicted"/>
<name>A0A4P9ZYC5_9FUNG</name>
<accession>A0A4P9ZYC5</accession>
<evidence type="ECO:0000256" key="1">
    <source>
        <dbReference type="SAM" id="MobiDB-lite"/>
    </source>
</evidence>
<gene>
    <name evidence="2" type="ORF">BJ085DRAFT_33722</name>
</gene>
<keyword evidence="2" id="KW-0804">Transcription</keyword>